<dbReference type="InterPro" id="IPR008321">
    <property type="entry name" value="UCP032146"/>
</dbReference>
<dbReference type="HOGENOM" id="CLU_112904_0_0_5"/>
<proteinExistence type="inferred from homology"/>
<comment type="similarity">
    <text evidence="1">Belongs to the UPF0262 family.</text>
</comment>
<dbReference type="AlphaFoldDB" id="S5XS44"/>
<sequence length="165" mass="18300">MTATDLASRLARIDIDDGGLPPPTPEMEQERRVAVFDLLEDNSFRLPGRDGHEVPIGPYALLLATREGRLVFDIATDPGVKIAEFHLSLGPFRQTVKDYFQICASYYDAVKKLPPAQIEAIDMARRGIHNEGARTLQDRLDGKAVIDIDTARRLFTLICALVPGK</sequence>
<gene>
    <name evidence="2" type="ORF">JCM7686_0833</name>
</gene>
<dbReference type="RefSeq" id="WP_020949581.1">
    <property type="nucleotide sequence ID" value="NC_022041.1"/>
</dbReference>
<dbReference type="Proteomes" id="UP000015480">
    <property type="component" value="Chromosome"/>
</dbReference>
<dbReference type="HAMAP" id="MF_00678">
    <property type="entry name" value="UPF0262"/>
    <property type="match status" value="1"/>
</dbReference>
<dbReference type="eggNOG" id="COG5328">
    <property type="taxonomic scope" value="Bacteria"/>
</dbReference>
<organism evidence="2 3">
    <name type="scientific">Paracoccus aminophilus JCM 7686</name>
    <dbReference type="NCBI Taxonomy" id="1367847"/>
    <lineage>
        <taxon>Bacteria</taxon>
        <taxon>Pseudomonadati</taxon>
        <taxon>Pseudomonadota</taxon>
        <taxon>Alphaproteobacteria</taxon>
        <taxon>Rhodobacterales</taxon>
        <taxon>Paracoccaceae</taxon>
        <taxon>Paracoccus</taxon>
    </lineage>
</organism>
<dbReference type="EMBL" id="CP006650">
    <property type="protein sequence ID" value="AGT07942.1"/>
    <property type="molecule type" value="Genomic_DNA"/>
</dbReference>
<dbReference type="Pfam" id="PF06793">
    <property type="entry name" value="UPF0262"/>
    <property type="match status" value="1"/>
</dbReference>
<dbReference type="KEGG" id="pami:JCM7686_0833"/>
<protein>
    <recommendedName>
        <fullName evidence="1">UPF0262 protein JCM7686_0833</fullName>
    </recommendedName>
</protein>
<dbReference type="OrthoDB" id="9798434at2"/>
<evidence type="ECO:0000256" key="1">
    <source>
        <dbReference type="HAMAP-Rule" id="MF_00678"/>
    </source>
</evidence>
<name>S5XS44_PARAH</name>
<evidence type="ECO:0000313" key="2">
    <source>
        <dbReference type="EMBL" id="AGT07942.1"/>
    </source>
</evidence>
<keyword evidence="3" id="KW-1185">Reference proteome</keyword>
<reference evidence="2 3" key="1">
    <citation type="journal article" date="2014" name="BMC Genomics">
        <title>Architecture and functions of a multipartite genome of the methylotrophic bacterium Paracoccus aminophilus JCM 7686, containing primary and secondary chromids.</title>
        <authorList>
            <person name="Dziewit L."/>
            <person name="Czarnecki J."/>
            <person name="Wibberg D."/>
            <person name="Radlinska M."/>
            <person name="Mrozek P."/>
            <person name="Szymczak M."/>
            <person name="Schluter A."/>
            <person name="Puhler A."/>
            <person name="Bartosik D."/>
        </authorList>
    </citation>
    <scope>NUCLEOTIDE SEQUENCE [LARGE SCALE GENOMIC DNA]</scope>
    <source>
        <strain evidence="2">JCM 7686</strain>
    </source>
</reference>
<evidence type="ECO:0000313" key="3">
    <source>
        <dbReference type="Proteomes" id="UP000015480"/>
    </source>
</evidence>
<dbReference type="PATRIC" id="fig|1367847.3.peg.793"/>
<accession>S5XS44</accession>
<dbReference type="STRING" id="1367847.JCM7686_0833"/>
<dbReference type="NCBIfam" id="NF002769">
    <property type="entry name" value="PRK02853.1"/>
    <property type="match status" value="1"/>
</dbReference>